<dbReference type="Gene3D" id="1.20.1250.20">
    <property type="entry name" value="MFS general substrate transporter like domains"/>
    <property type="match status" value="2"/>
</dbReference>
<feature type="transmembrane region" description="Helical" evidence="6">
    <location>
        <begin position="130"/>
        <end position="150"/>
    </location>
</feature>
<name>A0ABM9AQC3_9BACT</name>
<evidence type="ECO:0000256" key="5">
    <source>
        <dbReference type="ARBA" id="ARBA00023136"/>
    </source>
</evidence>
<keyword evidence="2" id="KW-1003">Cell membrane</keyword>
<evidence type="ECO:0000256" key="2">
    <source>
        <dbReference type="ARBA" id="ARBA00022475"/>
    </source>
</evidence>
<proteinExistence type="predicted"/>
<gene>
    <name evidence="8" type="ORF">EMA8858_02141</name>
</gene>
<dbReference type="Pfam" id="PF07690">
    <property type="entry name" value="MFS_1"/>
    <property type="match status" value="1"/>
</dbReference>
<keyword evidence="9" id="KW-1185">Reference proteome</keyword>
<feature type="transmembrane region" description="Helical" evidence="6">
    <location>
        <begin position="249"/>
        <end position="266"/>
    </location>
</feature>
<feature type="domain" description="Major facilitator superfamily (MFS) profile" evidence="7">
    <location>
        <begin position="6"/>
        <end position="404"/>
    </location>
</feature>
<feature type="transmembrane region" description="Helical" evidence="6">
    <location>
        <begin position="48"/>
        <end position="65"/>
    </location>
</feature>
<sequence>MQNWRIKLSLYLNYFVFAILLNSVGILIQKSINTYHVDELMASSLEAFKDLSIAIVSFLVGSFLPRLGYKKGMLISLGLVFLGCLLMYFGNSFTAVRVLFACVGVSFAVIKVSVYSVIGLLANDDQEHKGILSSIESFFMIGIAVAYVSFPLFYSETDPNAWLNIYLVVAFLIAVSFFILFFADFTLDYEIPGSNLADDFKQMIGLIKRPMVLVFAIAAFMYVMTEQGIMSWLPTFNEKVLHLPEKTSVFMAVILMLSIAGGRYLSSILIKKIYWLTMLVACLVGAGLMVVIVLPQTSNLAVTEINSLADVPIIAYVFPLIGFFLAPIYPLVNSIVLSATEKIFHSPMASLLTFFSAIGGTLGSRLVGYLFKNIGGEKAFYFSLIPMVILIVCLFILNILQKKSKTKITFNASSGH</sequence>
<feature type="transmembrane region" description="Helical" evidence="6">
    <location>
        <begin position="162"/>
        <end position="183"/>
    </location>
</feature>
<evidence type="ECO:0000313" key="8">
    <source>
        <dbReference type="EMBL" id="CAH0996013.1"/>
    </source>
</evidence>
<evidence type="ECO:0000256" key="3">
    <source>
        <dbReference type="ARBA" id="ARBA00022692"/>
    </source>
</evidence>
<reference evidence="8" key="1">
    <citation type="submission" date="2021-12" db="EMBL/GenBank/DDBJ databases">
        <authorList>
            <person name="Rodrigo-Torres L."/>
            <person name="Arahal R. D."/>
            <person name="Lucena T."/>
        </authorList>
    </citation>
    <scope>NUCLEOTIDE SEQUENCE</scope>
    <source>
        <strain evidence="8">CECT 8858</strain>
    </source>
</reference>
<keyword evidence="4 6" id="KW-1133">Transmembrane helix</keyword>
<dbReference type="RefSeq" id="WP_238806585.1">
    <property type="nucleotide sequence ID" value="NZ_CAKLPY010000002.1"/>
</dbReference>
<evidence type="ECO:0000256" key="1">
    <source>
        <dbReference type="ARBA" id="ARBA00004429"/>
    </source>
</evidence>
<dbReference type="InterPro" id="IPR050375">
    <property type="entry name" value="MFS_TsgA-like"/>
</dbReference>
<comment type="subcellular location">
    <subcellularLocation>
        <location evidence="1">Cell inner membrane</location>
        <topology evidence="1">Multi-pass membrane protein</topology>
    </subcellularLocation>
</comment>
<comment type="caution">
    <text evidence="8">The sequence shown here is derived from an EMBL/GenBank/DDBJ whole genome shotgun (WGS) entry which is preliminary data.</text>
</comment>
<keyword evidence="5 6" id="KW-0472">Membrane</keyword>
<dbReference type="PANTHER" id="PTHR43702:SF11">
    <property type="entry name" value="L-FUCOSE-PROTON SYMPORTER"/>
    <property type="match status" value="1"/>
</dbReference>
<dbReference type="PROSITE" id="PS50850">
    <property type="entry name" value="MFS"/>
    <property type="match status" value="1"/>
</dbReference>
<dbReference type="InterPro" id="IPR036259">
    <property type="entry name" value="MFS_trans_sf"/>
</dbReference>
<feature type="transmembrane region" description="Helical" evidence="6">
    <location>
        <begin position="273"/>
        <end position="293"/>
    </location>
</feature>
<protein>
    <recommendedName>
        <fullName evidence="7">Major facilitator superfamily (MFS) profile domain-containing protein</fullName>
    </recommendedName>
</protein>
<evidence type="ECO:0000256" key="6">
    <source>
        <dbReference type="SAM" id="Phobius"/>
    </source>
</evidence>
<evidence type="ECO:0000313" key="9">
    <source>
        <dbReference type="Proteomes" id="UP000837932"/>
    </source>
</evidence>
<dbReference type="PANTHER" id="PTHR43702">
    <property type="entry name" value="L-FUCOSE-PROTON SYMPORTER"/>
    <property type="match status" value="1"/>
</dbReference>
<dbReference type="Proteomes" id="UP000837932">
    <property type="component" value="Unassembled WGS sequence"/>
</dbReference>
<organism evidence="8 9">
    <name type="scientific">Emticicia aquatica</name>
    <dbReference type="NCBI Taxonomy" id="1681835"/>
    <lineage>
        <taxon>Bacteria</taxon>
        <taxon>Pseudomonadati</taxon>
        <taxon>Bacteroidota</taxon>
        <taxon>Cytophagia</taxon>
        <taxon>Cytophagales</taxon>
        <taxon>Leadbetterellaceae</taxon>
        <taxon>Emticicia</taxon>
    </lineage>
</organism>
<feature type="transmembrane region" description="Helical" evidence="6">
    <location>
        <begin position="95"/>
        <end position="118"/>
    </location>
</feature>
<accession>A0ABM9AQC3</accession>
<keyword evidence="3 6" id="KW-0812">Transmembrane</keyword>
<feature type="transmembrane region" description="Helical" evidence="6">
    <location>
        <begin position="379"/>
        <end position="400"/>
    </location>
</feature>
<dbReference type="InterPro" id="IPR020846">
    <property type="entry name" value="MFS_dom"/>
</dbReference>
<dbReference type="InterPro" id="IPR011701">
    <property type="entry name" value="MFS"/>
</dbReference>
<feature type="transmembrane region" description="Helical" evidence="6">
    <location>
        <begin position="313"/>
        <end position="336"/>
    </location>
</feature>
<feature type="transmembrane region" description="Helical" evidence="6">
    <location>
        <begin position="12"/>
        <end position="28"/>
    </location>
</feature>
<dbReference type="SUPFAM" id="SSF103473">
    <property type="entry name" value="MFS general substrate transporter"/>
    <property type="match status" value="1"/>
</dbReference>
<evidence type="ECO:0000259" key="7">
    <source>
        <dbReference type="PROSITE" id="PS50850"/>
    </source>
</evidence>
<feature type="transmembrane region" description="Helical" evidence="6">
    <location>
        <begin position="348"/>
        <end position="367"/>
    </location>
</feature>
<evidence type="ECO:0000256" key="4">
    <source>
        <dbReference type="ARBA" id="ARBA00022989"/>
    </source>
</evidence>
<dbReference type="EMBL" id="CAKLPY010000002">
    <property type="protein sequence ID" value="CAH0996013.1"/>
    <property type="molecule type" value="Genomic_DNA"/>
</dbReference>
<feature type="transmembrane region" description="Helical" evidence="6">
    <location>
        <begin position="72"/>
        <end position="89"/>
    </location>
</feature>
<feature type="transmembrane region" description="Helical" evidence="6">
    <location>
        <begin position="211"/>
        <end position="229"/>
    </location>
</feature>